<dbReference type="Pfam" id="PF00005">
    <property type="entry name" value="ABC_tran"/>
    <property type="match status" value="1"/>
</dbReference>
<name>A0A926DB85_9FIRM</name>
<comment type="caution">
    <text evidence="5">The sequence shown here is derived from an EMBL/GenBank/DDBJ whole genome shotgun (WGS) entry which is preliminary data.</text>
</comment>
<dbReference type="GO" id="GO:0042941">
    <property type="term" value="P:D-alanine transmembrane transport"/>
    <property type="evidence" value="ECO:0007669"/>
    <property type="project" value="TreeGrafter"/>
</dbReference>
<evidence type="ECO:0000313" key="5">
    <source>
        <dbReference type="EMBL" id="MBC8535328.1"/>
    </source>
</evidence>
<dbReference type="RefSeq" id="WP_249298989.1">
    <property type="nucleotide sequence ID" value="NZ_JACRSP010000001.1"/>
</dbReference>
<keyword evidence="6" id="KW-1185">Reference proteome</keyword>
<dbReference type="EMBL" id="JACRSP010000001">
    <property type="protein sequence ID" value="MBC8535328.1"/>
    <property type="molecule type" value="Genomic_DNA"/>
</dbReference>
<dbReference type="Proteomes" id="UP000620366">
    <property type="component" value="Unassembled WGS sequence"/>
</dbReference>
<dbReference type="SMART" id="SM00382">
    <property type="entry name" value="AAA"/>
    <property type="match status" value="1"/>
</dbReference>
<gene>
    <name evidence="5" type="ORF">H8695_01275</name>
</gene>
<dbReference type="GO" id="GO:0015808">
    <property type="term" value="P:L-alanine transport"/>
    <property type="evidence" value="ECO:0007669"/>
    <property type="project" value="TreeGrafter"/>
</dbReference>
<sequence>MAQNSQILSLSGVTKSFGGVVAVRDVSMDVAHGERRLIIGTNGAGKSTLFNLICGDIPLTSGTVRLFERDVTHLDLRRRALMGMRRTYQATALFNKLTVRQNFYLALLGERSTRHHFNLFTNYKNSGSYNEKIEQTAALVDIQEKLDEVIDNISHGERRQLELGLALISQPKLLLLDEPSSGLSASERQKIQAILQNLDPQITLLLVEHNMELAFAVATDVTVMQNGEIVCEGSPQAIRGDEYVQKIYLGGGRA</sequence>
<protein>
    <submittedName>
        <fullName evidence="5">ABC transporter ATP-binding protein</fullName>
    </submittedName>
</protein>
<dbReference type="SUPFAM" id="SSF52540">
    <property type="entry name" value="P-loop containing nucleoside triphosphate hydrolases"/>
    <property type="match status" value="1"/>
</dbReference>
<dbReference type="GO" id="GO:0016887">
    <property type="term" value="F:ATP hydrolysis activity"/>
    <property type="evidence" value="ECO:0007669"/>
    <property type="project" value="InterPro"/>
</dbReference>
<dbReference type="PANTHER" id="PTHR45772:SF7">
    <property type="entry name" value="AMINO ACID ABC TRANSPORTER ATP-BINDING PROTEIN"/>
    <property type="match status" value="1"/>
</dbReference>
<dbReference type="PROSITE" id="PS50893">
    <property type="entry name" value="ABC_TRANSPORTER_2"/>
    <property type="match status" value="1"/>
</dbReference>
<dbReference type="CDD" id="cd03219">
    <property type="entry name" value="ABC_Mj1267_LivG_branched"/>
    <property type="match status" value="1"/>
</dbReference>
<dbReference type="PANTHER" id="PTHR45772">
    <property type="entry name" value="CONSERVED COMPONENT OF ABC TRANSPORTER FOR NATURAL AMINO ACIDS-RELATED"/>
    <property type="match status" value="1"/>
</dbReference>
<reference evidence="5" key="1">
    <citation type="submission" date="2020-08" db="EMBL/GenBank/DDBJ databases">
        <title>Genome public.</title>
        <authorList>
            <person name="Liu C."/>
            <person name="Sun Q."/>
        </authorList>
    </citation>
    <scope>NUCLEOTIDE SEQUENCE</scope>
    <source>
        <strain evidence="5">BX7</strain>
    </source>
</reference>
<dbReference type="GO" id="GO:0005886">
    <property type="term" value="C:plasma membrane"/>
    <property type="evidence" value="ECO:0007669"/>
    <property type="project" value="TreeGrafter"/>
</dbReference>
<organism evidence="5 6">
    <name type="scientific">Feifania hominis</name>
    <dbReference type="NCBI Taxonomy" id="2763660"/>
    <lineage>
        <taxon>Bacteria</taxon>
        <taxon>Bacillati</taxon>
        <taxon>Bacillota</taxon>
        <taxon>Clostridia</taxon>
        <taxon>Eubacteriales</taxon>
        <taxon>Feifaniaceae</taxon>
        <taxon>Feifania</taxon>
    </lineage>
</organism>
<dbReference type="GO" id="GO:1903805">
    <property type="term" value="P:L-valine import across plasma membrane"/>
    <property type="evidence" value="ECO:0007669"/>
    <property type="project" value="TreeGrafter"/>
</dbReference>
<dbReference type="GO" id="GO:1903806">
    <property type="term" value="P:L-isoleucine import across plasma membrane"/>
    <property type="evidence" value="ECO:0007669"/>
    <property type="project" value="TreeGrafter"/>
</dbReference>
<dbReference type="Gene3D" id="3.40.50.300">
    <property type="entry name" value="P-loop containing nucleotide triphosphate hydrolases"/>
    <property type="match status" value="1"/>
</dbReference>
<keyword evidence="1" id="KW-0813">Transport</keyword>
<keyword evidence="3 5" id="KW-0067">ATP-binding</keyword>
<keyword evidence="2" id="KW-0547">Nucleotide-binding</keyword>
<dbReference type="InterPro" id="IPR003439">
    <property type="entry name" value="ABC_transporter-like_ATP-bd"/>
</dbReference>
<dbReference type="GO" id="GO:0005304">
    <property type="term" value="F:L-valine transmembrane transporter activity"/>
    <property type="evidence" value="ECO:0007669"/>
    <property type="project" value="TreeGrafter"/>
</dbReference>
<proteinExistence type="predicted"/>
<evidence type="ECO:0000259" key="4">
    <source>
        <dbReference type="PROSITE" id="PS50893"/>
    </source>
</evidence>
<evidence type="ECO:0000313" key="6">
    <source>
        <dbReference type="Proteomes" id="UP000620366"/>
    </source>
</evidence>
<accession>A0A926DB85</accession>
<dbReference type="GO" id="GO:0015192">
    <property type="term" value="F:L-phenylalanine transmembrane transporter activity"/>
    <property type="evidence" value="ECO:0007669"/>
    <property type="project" value="TreeGrafter"/>
</dbReference>
<dbReference type="InterPro" id="IPR003593">
    <property type="entry name" value="AAA+_ATPase"/>
</dbReference>
<dbReference type="GO" id="GO:0005524">
    <property type="term" value="F:ATP binding"/>
    <property type="evidence" value="ECO:0007669"/>
    <property type="project" value="UniProtKB-KW"/>
</dbReference>
<evidence type="ECO:0000256" key="3">
    <source>
        <dbReference type="ARBA" id="ARBA00022840"/>
    </source>
</evidence>
<evidence type="ECO:0000256" key="2">
    <source>
        <dbReference type="ARBA" id="ARBA00022741"/>
    </source>
</evidence>
<dbReference type="InterPro" id="IPR051120">
    <property type="entry name" value="ABC_AA/LPS_Transport"/>
</dbReference>
<feature type="domain" description="ABC transporter" evidence="4">
    <location>
        <begin position="8"/>
        <end position="251"/>
    </location>
</feature>
<dbReference type="AlphaFoldDB" id="A0A926DB85"/>
<dbReference type="InterPro" id="IPR027417">
    <property type="entry name" value="P-loop_NTPase"/>
</dbReference>
<evidence type="ECO:0000256" key="1">
    <source>
        <dbReference type="ARBA" id="ARBA00022448"/>
    </source>
</evidence>
<dbReference type="GO" id="GO:0015188">
    <property type="term" value="F:L-isoleucine transmembrane transporter activity"/>
    <property type="evidence" value="ECO:0007669"/>
    <property type="project" value="TreeGrafter"/>
</dbReference>